<proteinExistence type="predicted"/>
<dbReference type="InterPro" id="IPR032508">
    <property type="entry name" value="FecR_C"/>
</dbReference>
<name>A0ABR7D4V3_9BACT</name>
<dbReference type="InterPro" id="IPR006860">
    <property type="entry name" value="FecR"/>
</dbReference>
<evidence type="ECO:0000256" key="1">
    <source>
        <dbReference type="SAM" id="Phobius"/>
    </source>
</evidence>
<dbReference type="PANTHER" id="PTHR30273:SF2">
    <property type="entry name" value="PROTEIN FECR"/>
    <property type="match status" value="1"/>
</dbReference>
<feature type="domain" description="FecR protein" evidence="2">
    <location>
        <begin position="183"/>
        <end position="276"/>
    </location>
</feature>
<comment type="caution">
    <text evidence="4">The sequence shown here is derived from an EMBL/GenBank/DDBJ whole genome shotgun (WGS) entry which is preliminary data.</text>
</comment>
<feature type="domain" description="Protein FecR C-terminal" evidence="3">
    <location>
        <begin position="319"/>
        <end position="386"/>
    </location>
</feature>
<dbReference type="InterPro" id="IPR012373">
    <property type="entry name" value="Ferrdict_sens_TM"/>
</dbReference>
<accession>A0ABR7D4V3</accession>
<gene>
    <name evidence="4" type="ORF">H8S64_17990</name>
</gene>
<keyword evidence="1" id="KW-0812">Transmembrane</keyword>
<evidence type="ECO:0000259" key="3">
    <source>
        <dbReference type="Pfam" id="PF16344"/>
    </source>
</evidence>
<evidence type="ECO:0000313" key="4">
    <source>
        <dbReference type="EMBL" id="MBC5622988.1"/>
    </source>
</evidence>
<dbReference type="Pfam" id="PF04773">
    <property type="entry name" value="FecR"/>
    <property type="match status" value="1"/>
</dbReference>
<dbReference type="Gene3D" id="3.55.50.30">
    <property type="match status" value="1"/>
</dbReference>
<dbReference type="PANTHER" id="PTHR30273">
    <property type="entry name" value="PERIPLASMIC SIGNAL SENSOR AND SIGMA FACTOR ACTIVATOR FECR-RELATED"/>
    <property type="match status" value="1"/>
</dbReference>
<protein>
    <submittedName>
        <fullName evidence="4">FecR domain-containing protein</fullName>
    </submittedName>
</protein>
<dbReference type="Gene3D" id="2.60.120.1440">
    <property type="match status" value="1"/>
</dbReference>
<sequence length="389" mass="44961">MDLLERRMMIARLIAKELTGTMDEREREELSRWLAEDGRHQEEYERLKISLETNDKVWEEQAAGHRMTDARWELTKQRIRKQRRIVWSRYAAAIVLPLTIAAFWFISRDTSREQVPVQTVAITHGVMKAQLQLADGRKVELNDTTRLRINEVGGTEIQTSDKMVKYTGSDSVEIPLAGERYNTLRVPRGGEFALELADGTRVWLNSESTLKYPVHFTGDLRKVEMTGEGYFEVAKNAGKPFVVAVNGVNVRVLGTSFNVSAYSERVVTTLVEGKVQLQRGADSVILIPNQQGIWRNGKLGFVVKQVEARNYSLWREGIFYFEDTDLETILDVMARWYNVNIFYVNPGVKSMKFSVEVKRYENIEQILRRIEQTKRVKFDIKDRTINVCE</sequence>
<dbReference type="Pfam" id="PF16344">
    <property type="entry name" value="FecR_C"/>
    <property type="match status" value="1"/>
</dbReference>
<keyword evidence="1" id="KW-0472">Membrane</keyword>
<evidence type="ECO:0000313" key="5">
    <source>
        <dbReference type="Proteomes" id="UP000646484"/>
    </source>
</evidence>
<reference evidence="4 5" key="1">
    <citation type="submission" date="2020-08" db="EMBL/GenBank/DDBJ databases">
        <title>Genome public.</title>
        <authorList>
            <person name="Liu C."/>
            <person name="Sun Q."/>
        </authorList>
    </citation>
    <scope>NUCLEOTIDE SEQUENCE [LARGE SCALE GENOMIC DNA]</scope>
    <source>
        <strain evidence="4 5">NSJ-56</strain>
    </source>
</reference>
<evidence type="ECO:0000259" key="2">
    <source>
        <dbReference type="Pfam" id="PF04773"/>
    </source>
</evidence>
<dbReference type="RefSeq" id="WP_186977928.1">
    <property type="nucleotide sequence ID" value="NZ_JACOOH010000008.1"/>
</dbReference>
<keyword evidence="1" id="KW-1133">Transmembrane helix</keyword>
<keyword evidence="5" id="KW-1185">Reference proteome</keyword>
<dbReference type="EMBL" id="JACOOH010000008">
    <property type="protein sequence ID" value="MBC5622988.1"/>
    <property type="molecule type" value="Genomic_DNA"/>
</dbReference>
<dbReference type="Proteomes" id="UP000646484">
    <property type="component" value="Unassembled WGS sequence"/>
</dbReference>
<feature type="transmembrane region" description="Helical" evidence="1">
    <location>
        <begin position="86"/>
        <end position="106"/>
    </location>
</feature>
<organism evidence="4 5">
    <name type="scientific">Butyricimonas hominis</name>
    <dbReference type="NCBI Taxonomy" id="2763032"/>
    <lineage>
        <taxon>Bacteria</taxon>
        <taxon>Pseudomonadati</taxon>
        <taxon>Bacteroidota</taxon>
        <taxon>Bacteroidia</taxon>
        <taxon>Bacteroidales</taxon>
        <taxon>Odoribacteraceae</taxon>
        <taxon>Butyricimonas</taxon>
    </lineage>
</organism>